<dbReference type="SMART" id="SM00744">
    <property type="entry name" value="RINGv"/>
    <property type="match status" value="1"/>
</dbReference>
<dbReference type="EMBL" id="CP119894">
    <property type="protein sequence ID" value="WFD27072.1"/>
    <property type="molecule type" value="Genomic_DNA"/>
</dbReference>
<feature type="region of interest" description="Disordered" evidence="17">
    <location>
        <begin position="1"/>
        <end position="80"/>
    </location>
</feature>
<dbReference type="CDD" id="cd16491">
    <property type="entry name" value="RING-CH-C4HC3_LTN1"/>
    <property type="match status" value="1"/>
</dbReference>
<comment type="function">
    <text evidence="14">E3 ubiquitin-protein ligase component of the ribosome quality control complex (RQC), a ribosome-associated complex that mediates ubiquitination and extraction of incompletely synthesized nascent chains for proteasomal degradation. Mediates ubiquitination of proteins derived from mRNAs lacking stop codons (non-stop proteins) and other translation arrest products induced by poly-lysine sequences and tandem rare codons. Ubiquitination leads to CDC48 recruitment for extraction and degradation of the incomplete translation product. May indirectly play a role in chromatin function and transcription.</text>
</comment>
<keyword evidence="7" id="KW-0963">Cytoplasm</keyword>
<evidence type="ECO:0000313" key="19">
    <source>
        <dbReference type="EMBL" id="WFD27072.1"/>
    </source>
</evidence>
<comment type="function">
    <text evidence="16">E3 ubiquitin-protein ligase. Component of the ribosome quality control complex (RQC), a ribosome-associated complex that mediates ubiquitination and extraction of incompletely synthesized nascent chains for proteasomal degradation.</text>
</comment>
<feature type="domain" description="RING-type" evidence="18">
    <location>
        <begin position="1669"/>
        <end position="1716"/>
    </location>
</feature>
<dbReference type="SMART" id="SM00184">
    <property type="entry name" value="RING"/>
    <property type="match status" value="1"/>
</dbReference>
<dbReference type="InterPro" id="IPR054476">
    <property type="entry name" value="Ltn1_N"/>
</dbReference>
<dbReference type="InterPro" id="IPR039804">
    <property type="entry name" value="RING-CH-C4HC3_LTN1"/>
</dbReference>
<comment type="catalytic activity">
    <reaction evidence="1 16">
        <text>S-ubiquitinyl-[E2 ubiquitin-conjugating enzyme]-L-cysteine + [acceptor protein]-L-lysine = [E2 ubiquitin-conjugating enzyme]-L-cysteine + N(6)-ubiquitinyl-[acceptor protein]-L-lysine.</text>
        <dbReference type="EC" id="2.3.2.27"/>
    </reaction>
</comment>
<dbReference type="Pfam" id="PF22999">
    <property type="entry name" value="LTN1_E3_ligase_6th"/>
    <property type="match status" value="1"/>
</dbReference>
<dbReference type="InterPro" id="IPR001841">
    <property type="entry name" value="Znf_RING"/>
</dbReference>
<evidence type="ECO:0000256" key="4">
    <source>
        <dbReference type="ARBA" id="ARBA00007997"/>
    </source>
</evidence>
<evidence type="ECO:0000259" key="18">
    <source>
        <dbReference type="PROSITE" id="PS50089"/>
    </source>
</evidence>
<evidence type="ECO:0000256" key="8">
    <source>
        <dbReference type="ARBA" id="ARBA00022679"/>
    </source>
</evidence>
<dbReference type="GO" id="GO:1990116">
    <property type="term" value="P:ribosome-associated ubiquitin-dependent protein catabolic process"/>
    <property type="evidence" value="ECO:0007669"/>
    <property type="project" value="UniProtKB-UniRule"/>
</dbReference>
<gene>
    <name evidence="19" type="ORF">MNAN1_002068</name>
</gene>
<dbReference type="InterPro" id="IPR039795">
    <property type="entry name" value="LTN1/Rkr1"/>
</dbReference>
<keyword evidence="13 16" id="KW-0862">Zinc</keyword>
<dbReference type="Pfam" id="PF23009">
    <property type="entry name" value="UBC_like"/>
    <property type="match status" value="1"/>
</dbReference>
<dbReference type="GO" id="GO:0072344">
    <property type="term" value="P:rescue of stalled ribosome"/>
    <property type="evidence" value="ECO:0007669"/>
    <property type="project" value="UniProtKB-UniRule"/>
</dbReference>
<dbReference type="Pfam" id="PF22958">
    <property type="entry name" value="Ltn1_1st"/>
    <property type="match status" value="1"/>
</dbReference>
<dbReference type="SUPFAM" id="SSF57850">
    <property type="entry name" value="RING/U-box"/>
    <property type="match status" value="1"/>
</dbReference>
<dbReference type="InterPro" id="IPR054477">
    <property type="entry name" value="LTN1_E3_ligase_6th"/>
</dbReference>
<comment type="subcellular location">
    <subcellularLocation>
        <location evidence="2">Cytoplasm</location>
        <location evidence="2">Cytosol</location>
    </subcellularLocation>
</comment>
<evidence type="ECO:0000256" key="14">
    <source>
        <dbReference type="ARBA" id="ARBA00055150"/>
    </source>
</evidence>
<dbReference type="GO" id="GO:1990112">
    <property type="term" value="C:RQC complex"/>
    <property type="evidence" value="ECO:0007669"/>
    <property type="project" value="UniProtKB-UniRule"/>
</dbReference>
<dbReference type="GO" id="GO:0043023">
    <property type="term" value="F:ribosomal large subunit binding"/>
    <property type="evidence" value="ECO:0007669"/>
    <property type="project" value="TreeGrafter"/>
</dbReference>
<feature type="region of interest" description="Disordered" evidence="17">
    <location>
        <begin position="430"/>
        <end position="452"/>
    </location>
</feature>
<proteinExistence type="inferred from homology"/>
<evidence type="ECO:0000256" key="11">
    <source>
        <dbReference type="ARBA" id="ARBA00022771"/>
    </source>
</evidence>
<evidence type="ECO:0000256" key="13">
    <source>
        <dbReference type="ARBA" id="ARBA00022833"/>
    </source>
</evidence>
<evidence type="ECO:0000256" key="16">
    <source>
        <dbReference type="RuleBase" id="RU367090"/>
    </source>
</evidence>
<evidence type="ECO:0000256" key="15">
    <source>
        <dbReference type="PROSITE-ProRule" id="PRU00175"/>
    </source>
</evidence>
<reference evidence="19" key="1">
    <citation type="submission" date="2023-03" db="EMBL/GenBank/DDBJ databases">
        <title>Mating type loci evolution in Malassezia.</title>
        <authorList>
            <person name="Coelho M.A."/>
        </authorList>
    </citation>
    <scope>NUCLEOTIDE SEQUENCE</scope>
    <source>
        <strain evidence="19">CBS 9557</strain>
    </source>
</reference>
<comment type="pathway">
    <text evidence="3 16">Protein modification; protein ubiquitination.</text>
</comment>
<evidence type="ECO:0000256" key="2">
    <source>
        <dbReference type="ARBA" id="ARBA00004514"/>
    </source>
</evidence>
<dbReference type="Pfam" id="PF13639">
    <property type="entry name" value="zf-RING_2"/>
    <property type="match status" value="1"/>
</dbReference>
<evidence type="ECO:0000256" key="1">
    <source>
        <dbReference type="ARBA" id="ARBA00000900"/>
    </source>
</evidence>
<dbReference type="EC" id="2.3.2.27" evidence="5 16"/>
<dbReference type="GO" id="GO:0008270">
    <property type="term" value="F:zinc ion binding"/>
    <property type="evidence" value="ECO:0007669"/>
    <property type="project" value="UniProtKB-KW"/>
</dbReference>
<dbReference type="Gene3D" id="3.30.40.10">
    <property type="entry name" value="Zinc/RING finger domain, C3HC4 (zinc finger)"/>
    <property type="match status" value="1"/>
</dbReference>
<dbReference type="SUPFAM" id="SSF48371">
    <property type="entry name" value="ARM repeat"/>
    <property type="match status" value="1"/>
</dbReference>
<feature type="compositionally biased region" description="Acidic residues" evidence="17">
    <location>
        <begin position="433"/>
        <end position="451"/>
    </location>
</feature>
<feature type="compositionally biased region" description="Pro residues" evidence="17">
    <location>
        <begin position="66"/>
        <end position="78"/>
    </location>
</feature>
<organism evidence="19 20">
    <name type="scientific">Malassezia nana</name>
    <dbReference type="NCBI Taxonomy" id="180528"/>
    <lineage>
        <taxon>Eukaryota</taxon>
        <taxon>Fungi</taxon>
        <taxon>Dikarya</taxon>
        <taxon>Basidiomycota</taxon>
        <taxon>Ustilaginomycotina</taxon>
        <taxon>Malasseziomycetes</taxon>
        <taxon>Malasseziales</taxon>
        <taxon>Malasseziaceae</taxon>
        <taxon>Malassezia</taxon>
    </lineage>
</organism>
<dbReference type="InterPro" id="IPR016024">
    <property type="entry name" value="ARM-type_fold"/>
</dbReference>
<keyword evidence="11 15" id="KW-0863">Zinc-finger</keyword>
<accession>A0AAF0EIJ8</accession>
<dbReference type="InterPro" id="IPR013083">
    <property type="entry name" value="Znf_RING/FYVE/PHD"/>
</dbReference>
<sequence length="1719" mass="188964">MAKGKSGKSSATAGTRKKHAAAAAAKRGEAPEGAPPRSKACPTKDSSGKKLSKKERKQLAKKKAYKPPPKPPQPPPYPLDSMGLASLLPADLVVILRKALKKDIVTRVRTLESLLAWIQGAPLSNDDSTAAPPSLEERNDALVLMIPCWVFLFPRLALSPSQRLRQLTLQVHSELLHFPVPHENATCLREELLSPTYMEPILGYWGVMSFDTSRSVARLGSQLWNDSVVLGATESDPRYVRLDDYFTVLIEHLQPILCTDMPLASLAQLTPSLQITPASKEGAEFDAKSRDDTNVDENVEEMNGRLVAGALGLLQWMVESASSITADDLAPLVSSPQLWTALMSKEAAADGRAVLGSGSPVARQRAWAWLGCLNRTHPALIDEHLPRIARVAFTSAWSERLDSVVASMLSALLPLLQRRPDAWILASSHDMAASDDDDSDTQESDEDDEISESSTAAVLPGFMQWIQYSAPRAPTVCFPAVLVFLSTMPTSLMPREPSSMRTWTALLLHAAEQLLLGATDPRAWQVFVATVCECIEYFVQQVVHRPDADAVLIQQVQDILTSELTMLWTTWIAAVPEDTTETPIRTLPLRIRVRMAQEVGAFLLRMNVHAHDIWMLQKLVAFFETFVAQKDLDAHGEVILAMITACASTSSAPLQEALVRMAHTIMDQLLQPFVPSQLPLITRLLSSPLPVAWNTDERVRLLVSDVVPSHLGTDVTVPEAQAFYLAYMALDGQTQPTWDVLFRTVAQAPTTALPLLTGIAAVTSESPSPSSVQAWHAEMTPAMASDPYAWHGLLEAPPALTTTAMERHLLQALVQAAQDQPAKQLEAWHTLATWVERNPTRTQRFVEDEDLARLVQPLFHAAFLREMEAGRARTLWTHLTTHAESRASVLYEQAVEALRAALENKDVPPARLSAAARALPDTYARQVCPQMSDLQDAVHKVGLSASSPLLALTDPIVPILSGAPFASREDLTRLARLLEISMAMQMDQVVLLVPMAVMALMLEDALLTGDRAMGLALCGATGAWPGDAEQQLVRYVHAMTRLLSALTSDLRDDWHSSAAVGMGRAESDDPLLHLFQTLWQQALDTQSVIYARVFARLLTGVLSLTSATPIQAERWIRAAMSLRQPTVPLSRAVLAATCHRAFDAPAQERWRNELAATLTGVPPAKAPTEGVPLLQALRCAAAPAEAGKPLLPTHRAVQLAQVLHRWVHSADEYPEDVLALAAAVLTELAPVLQSVPGRHLDDMLALAHESLETLDLTRTSSWPALCWSLHLVDTLYELQTNELVRQAVQAQAETIHSLLSALLLDLCQNAVEQKLPSSPITADGVDLLVRLVTAHVPASAFASPEDQLDLLRFVSTPSHHIPLQVVALRLYSAATQERVRSQVVEVSLGSLSETRPELDPALVERLRSHAPLTPDVWQEEAVERRSHAFSFLLQWLALLDHFVEASLALRTLFAGTLQQHALTGTVLLPSLFVLLCGAPRSIPALDGGRWAFDEIHLEPLDPVQPRSLQVLAAHVYFRTLVHLPTQVRDWWLAIRDRQLSLFVSHFTAKFCTPLLAERELSHLRDPSALARLQDESMTVKVLSSNEVVATYTVDEHPMEIGVRLPPDYPLHGVEIRDIKRVGVSEAQWRAWLLSVQQLLSGKNGLIFDALNLFKQNAEAKFQGYEGAECAICYSIISPTDETLPNKPCKTCKHKFHGSCLYKWVSTSGSSTCPLCRSIL</sequence>
<protein>
    <recommendedName>
        <fullName evidence="6 16">E3 ubiquitin-protein ligase listerin</fullName>
        <ecNumber evidence="5 16">2.3.2.27</ecNumber>
    </recommendedName>
    <alternativeName>
        <fullName evidence="16">RING-type E3 ubiquitin transferase listerin</fullName>
    </alternativeName>
</protein>
<evidence type="ECO:0000256" key="6">
    <source>
        <dbReference type="ARBA" id="ARBA00017157"/>
    </source>
</evidence>
<keyword evidence="9 16" id="KW-0479">Metal-binding</keyword>
<feature type="compositionally biased region" description="Low complexity" evidence="17">
    <location>
        <begin position="21"/>
        <end position="36"/>
    </location>
</feature>
<evidence type="ECO:0000256" key="3">
    <source>
        <dbReference type="ARBA" id="ARBA00004906"/>
    </source>
</evidence>
<dbReference type="PROSITE" id="PS50089">
    <property type="entry name" value="ZF_RING_2"/>
    <property type="match status" value="1"/>
</dbReference>
<evidence type="ECO:0000256" key="5">
    <source>
        <dbReference type="ARBA" id="ARBA00012483"/>
    </source>
</evidence>
<evidence type="ECO:0000313" key="20">
    <source>
        <dbReference type="Proteomes" id="UP001213623"/>
    </source>
</evidence>
<dbReference type="PANTHER" id="PTHR12389:SF0">
    <property type="entry name" value="E3 UBIQUITIN-PROTEIN LIGASE LISTERIN"/>
    <property type="match status" value="1"/>
</dbReference>
<dbReference type="GO" id="GO:0061630">
    <property type="term" value="F:ubiquitin protein ligase activity"/>
    <property type="evidence" value="ECO:0007669"/>
    <property type="project" value="UniProtKB-UniRule"/>
</dbReference>
<dbReference type="GO" id="GO:0005829">
    <property type="term" value="C:cytosol"/>
    <property type="evidence" value="ECO:0007669"/>
    <property type="project" value="UniProtKB-SubCell"/>
</dbReference>
<dbReference type="PANTHER" id="PTHR12389">
    <property type="entry name" value="ZINC FINGER PROTEIN 294"/>
    <property type="match status" value="1"/>
</dbReference>
<dbReference type="Proteomes" id="UP001213623">
    <property type="component" value="Chromosome 3"/>
</dbReference>
<evidence type="ECO:0000256" key="9">
    <source>
        <dbReference type="ARBA" id="ARBA00022723"/>
    </source>
</evidence>
<evidence type="ECO:0000256" key="17">
    <source>
        <dbReference type="SAM" id="MobiDB-lite"/>
    </source>
</evidence>
<keyword evidence="8 16" id="KW-0808">Transferase</keyword>
<dbReference type="InterPro" id="IPR054478">
    <property type="entry name" value="LTN1_UBC"/>
</dbReference>
<keyword evidence="10" id="KW-0677">Repeat</keyword>
<feature type="compositionally biased region" description="Basic residues" evidence="17">
    <location>
        <begin position="50"/>
        <end position="65"/>
    </location>
</feature>
<evidence type="ECO:0000256" key="7">
    <source>
        <dbReference type="ARBA" id="ARBA00022490"/>
    </source>
</evidence>
<evidence type="ECO:0000256" key="12">
    <source>
        <dbReference type="ARBA" id="ARBA00022786"/>
    </source>
</evidence>
<evidence type="ECO:0000256" key="10">
    <source>
        <dbReference type="ARBA" id="ARBA00022737"/>
    </source>
</evidence>
<name>A0AAF0EIJ8_9BASI</name>
<comment type="subunit">
    <text evidence="16">Component of the ribosome quality control complex (RQC).</text>
</comment>
<keyword evidence="20" id="KW-1185">Reference proteome</keyword>
<keyword evidence="12 16" id="KW-0833">Ubl conjugation pathway</keyword>
<dbReference type="FunFam" id="3.30.40.10:FF:000038">
    <property type="entry name" value="E3 ubiquitin-protein ligase listerin"/>
    <property type="match status" value="1"/>
</dbReference>
<comment type="similarity">
    <text evidence="4 16">Belongs to the LTN1 family.</text>
</comment>
<dbReference type="InterPro" id="IPR011016">
    <property type="entry name" value="Znf_RING-CH"/>
</dbReference>